<proteinExistence type="predicted"/>
<dbReference type="EMBL" id="JANPWB010000003">
    <property type="protein sequence ID" value="KAJ1201307.1"/>
    <property type="molecule type" value="Genomic_DNA"/>
</dbReference>
<evidence type="ECO:0000313" key="3">
    <source>
        <dbReference type="Proteomes" id="UP001066276"/>
    </source>
</evidence>
<name>A0AAV7VJ12_PLEWA</name>
<evidence type="ECO:0000256" key="1">
    <source>
        <dbReference type="SAM" id="MobiDB-lite"/>
    </source>
</evidence>
<organism evidence="2 3">
    <name type="scientific">Pleurodeles waltl</name>
    <name type="common">Iberian ribbed newt</name>
    <dbReference type="NCBI Taxonomy" id="8319"/>
    <lineage>
        <taxon>Eukaryota</taxon>
        <taxon>Metazoa</taxon>
        <taxon>Chordata</taxon>
        <taxon>Craniata</taxon>
        <taxon>Vertebrata</taxon>
        <taxon>Euteleostomi</taxon>
        <taxon>Amphibia</taxon>
        <taxon>Batrachia</taxon>
        <taxon>Caudata</taxon>
        <taxon>Salamandroidea</taxon>
        <taxon>Salamandridae</taxon>
        <taxon>Pleurodelinae</taxon>
        <taxon>Pleurodeles</taxon>
    </lineage>
</organism>
<protein>
    <submittedName>
        <fullName evidence="2">Uncharacterized protein</fullName>
    </submittedName>
</protein>
<feature type="region of interest" description="Disordered" evidence="1">
    <location>
        <begin position="43"/>
        <end position="152"/>
    </location>
</feature>
<accession>A0AAV7VJ12</accession>
<dbReference type="AlphaFoldDB" id="A0AAV7VJ12"/>
<gene>
    <name evidence="2" type="ORF">NDU88_005120</name>
</gene>
<reference evidence="2" key="1">
    <citation type="journal article" date="2022" name="bioRxiv">
        <title>Sequencing and chromosome-scale assembly of the giantPleurodeles waltlgenome.</title>
        <authorList>
            <person name="Brown T."/>
            <person name="Elewa A."/>
            <person name="Iarovenko S."/>
            <person name="Subramanian E."/>
            <person name="Araus A.J."/>
            <person name="Petzold A."/>
            <person name="Susuki M."/>
            <person name="Suzuki K.-i.T."/>
            <person name="Hayashi T."/>
            <person name="Toyoda A."/>
            <person name="Oliveira C."/>
            <person name="Osipova E."/>
            <person name="Leigh N.D."/>
            <person name="Simon A."/>
            <person name="Yun M.H."/>
        </authorList>
    </citation>
    <scope>NUCLEOTIDE SEQUENCE</scope>
    <source>
        <strain evidence="2">20211129_DDA</strain>
        <tissue evidence="2">Liver</tissue>
    </source>
</reference>
<evidence type="ECO:0000313" key="2">
    <source>
        <dbReference type="EMBL" id="KAJ1201307.1"/>
    </source>
</evidence>
<sequence>MGAAEILTRRGGTGGRKHSSVYHHLEGISNHLRAPALYRRDLEEVPSPNVPTPLREPAARSSSRPGPTGAAAKHLRQVGRGATPDHRPPGIQARQPDRQKVACSKRGLPPPALAQICGPREPTAQSSRRESPVGCTAPVPKSNRDDFTPQGQGKVYSGRAIPAAPTLSVPTQGAGPSSRGLRAPHAHKAQAQGQACRRALQHVTRSKRRPVASPSPTMPSQAVLAGREAASKEKYHILVPAGQRLTMWLLSCGTAKPSPNVQI</sequence>
<comment type="caution">
    <text evidence="2">The sequence shown here is derived from an EMBL/GenBank/DDBJ whole genome shotgun (WGS) entry which is preliminary data.</text>
</comment>
<keyword evidence="3" id="KW-1185">Reference proteome</keyword>
<dbReference type="Proteomes" id="UP001066276">
    <property type="component" value="Chromosome 2_1"/>
</dbReference>